<feature type="compositionally biased region" description="Basic and acidic residues" evidence="4">
    <location>
        <begin position="887"/>
        <end position="898"/>
    </location>
</feature>
<dbReference type="PROSITE" id="PS50090">
    <property type="entry name" value="MYB_LIKE"/>
    <property type="match status" value="2"/>
</dbReference>
<feature type="compositionally biased region" description="Basic and acidic residues" evidence="4">
    <location>
        <begin position="807"/>
        <end position="837"/>
    </location>
</feature>
<dbReference type="CDD" id="cd00167">
    <property type="entry name" value="SANT"/>
    <property type="match status" value="1"/>
</dbReference>
<evidence type="ECO:0000313" key="7">
    <source>
        <dbReference type="EMBL" id="CAK4033163.1"/>
    </source>
</evidence>
<dbReference type="SMART" id="SM00717">
    <property type="entry name" value="SANT"/>
    <property type="match status" value="2"/>
</dbReference>
<feature type="domain" description="Myb-like" evidence="5">
    <location>
        <begin position="533"/>
        <end position="601"/>
    </location>
</feature>
<feature type="compositionally biased region" description="Polar residues" evidence="4">
    <location>
        <begin position="853"/>
        <end position="863"/>
    </location>
</feature>
<feature type="domain" description="HTH myb-type" evidence="6">
    <location>
        <begin position="576"/>
        <end position="605"/>
    </location>
</feature>
<dbReference type="PROSITE" id="PS51294">
    <property type="entry name" value="HTH_MYB"/>
    <property type="match status" value="2"/>
</dbReference>
<evidence type="ECO:0000313" key="8">
    <source>
        <dbReference type="Proteomes" id="UP001296104"/>
    </source>
</evidence>
<dbReference type="InterPro" id="IPR009057">
    <property type="entry name" value="Homeodomain-like_sf"/>
</dbReference>
<feature type="compositionally biased region" description="Acidic residues" evidence="4">
    <location>
        <begin position="899"/>
        <end position="913"/>
    </location>
</feature>
<dbReference type="EMBL" id="CAVMBE010000079">
    <property type="protein sequence ID" value="CAK4033163.1"/>
    <property type="molecule type" value="Genomic_DNA"/>
</dbReference>
<feature type="compositionally biased region" description="Basic and acidic residues" evidence="4">
    <location>
        <begin position="947"/>
        <end position="967"/>
    </location>
</feature>
<feature type="domain" description="HTH myb-type" evidence="6">
    <location>
        <begin position="482"/>
        <end position="531"/>
    </location>
</feature>
<dbReference type="PANTHER" id="PTHR46380:SF2">
    <property type="entry name" value="CYCLIN-D-BINDING MYB-LIKE TRANSCRIPTION FACTOR 1"/>
    <property type="match status" value="1"/>
</dbReference>
<evidence type="ECO:0000256" key="2">
    <source>
        <dbReference type="ARBA" id="ARBA00023125"/>
    </source>
</evidence>
<name>A0AAI8Z641_9PEZI</name>
<feature type="compositionally biased region" description="Basic and acidic residues" evidence="4">
    <location>
        <begin position="288"/>
        <end position="302"/>
    </location>
</feature>
<feature type="region of interest" description="Disordered" evidence="4">
    <location>
        <begin position="606"/>
        <end position="641"/>
    </location>
</feature>
<dbReference type="Pfam" id="PF13921">
    <property type="entry name" value="Myb_DNA-bind_6"/>
    <property type="match status" value="1"/>
</dbReference>
<organism evidence="7 8">
    <name type="scientific">Lecanosticta acicola</name>
    <dbReference type="NCBI Taxonomy" id="111012"/>
    <lineage>
        <taxon>Eukaryota</taxon>
        <taxon>Fungi</taxon>
        <taxon>Dikarya</taxon>
        <taxon>Ascomycota</taxon>
        <taxon>Pezizomycotina</taxon>
        <taxon>Dothideomycetes</taxon>
        <taxon>Dothideomycetidae</taxon>
        <taxon>Mycosphaerellales</taxon>
        <taxon>Mycosphaerellaceae</taxon>
        <taxon>Lecanosticta</taxon>
    </lineage>
</organism>
<sequence>MGQSSSQLDQSTQQSQSIEQPPPADAAMPDEPRREPARTTASEQLERDLLQASQESPEKPKKKHKKRKRESQAHEEADNAQRHTSPRAGSPKIDQVDQRLDSTPEMEPSSKHQTPEEKTLATMTYARKDVQRMLKKKELEEIVFSNKGYWKKLPDGNWGVKLFTEGETPPQNAYGNHAAELVALAKKDIERIKYVEGVALENERNAREKVEQARTGVLEPEQRIQEHTEKAEKQIEKQAGKHIEKHIDERIDDEPTMVEPNVTAATSAKRTTKARASRRARPKNLMKQTEKGVSESVDRDETPQIAKEANAATPHDPIFNMPRHVEHWLDDHATHGVEELTKNTLPSGLVSSVKRKRKSQYQADDSDEYADDVDDGSLGPGDSYSVVEPPRKKPKTKSTSWPNAKEFGVYTTGPLTAEERAIADRVFESTRKSCNLTEAELKAKIMDYRQAPEFREGLENALPDRTKETLRKFAQRRYHPYQRGAWTTEEDQALRDAHAKWPGKWAQISKTMERTADDCKDHWRKVLSKTNIGPWSEEEEHALMARVEEAIGKIKHEYREDEELVNDTGRLESLVSWTRIAETLGNKRTMKQCREKYNKLKSRTAKVDSVVQSQPTQDEAEVGGVEESEDEASKKKTKRSKLNEANAHLNKFELGDYYDVFVEIHTTFPDPNAHYSSEDIIWSMVPWKNQGSRFSMSYLGGALRKAAFENACRHWPDESKKIKRKLERAETIPAKALALTKIIEKRTGKDQMGALPRLYEPELVGKSSDEILRIKKERKEARKRSREEAYNKNGLSKDVVSDSEAEGEAKSAEAEAKVKARSKRDTTEKKDLSKEMISDSEAESQAVPIKSEASATRAISATPESEDADAEANATPELSEDEGLSPDGDRDRERRSSEVEGEDEDEDEDEDEQGTQKIPETQPDPSEASEPPVHMAAPAEPTPKSSLKKDSKLSRQEFMRRCSDSSKAKKPALTPSRRRPITYSKKPGSGRRRV</sequence>
<protein>
    <submittedName>
        <fullName evidence="7">RNA polymerase I termination factor</fullName>
    </submittedName>
</protein>
<comment type="subcellular location">
    <subcellularLocation>
        <location evidence="1">Nucleus</location>
    </subcellularLocation>
</comment>
<evidence type="ECO:0000259" key="6">
    <source>
        <dbReference type="PROSITE" id="PS51294"/>
    </source>
</evidence>
<dbReference type="GO" id="GO:0005634">
    <property type="term" value="C:nucleus"/>
    <property type="evidence" value="ECO:0007669"/>
    <property type="project" value="UniProtKB-SubCell"/>
</dbReference>
<comment type="caution">
    <text evidence="7">The sequence shown here is derived from an EMBL/GenBank/DDBJ whole genome shotgun (WGS) entry which is preliminary data.</text>
</comment>
<dbReference type="AlphaFoldDB" id="A0AAI8Z641"/>
<feature type="compositionally biased region" description="Basic residues" evidence="4">
    <location>
        <begin position="60"/>
        <end position="69"/>
    </location>
</feature>
<feature type="compositionally biased region" description="Acidic residues" evidence="4">
    <location>
        <begin position="618"/>
        <end position="630"/>
    </location>
</feature>
<dbReference type="PANTHER" id="PTHR46380">
    <property type="entry name" value="CYCLIN-D-BINDING MYB-LIKE TRANSCRIPTION FACTOR 1"/>
    <property type="match status" value="1"/>
</dbReference>
<feature type="region of interest" description="Disordered" evidence="4">
    <location>
        <begin position="351"/>
        <end position="405"/>
    </location>
</feature>
<feature type="compositionally biased region" description="Basic residues" evidence="4">
    <location>
        <begin position="270"/>
        <end position="284"/>
    </location>
</feature>
<feature type="compositionally biased region" description="Basic and acidic residues" evidence="4">
    <location>
        <begin position="778"/>
        <end position="790"/>
    </location>
</feature>
<evidence type="ECO:0000259" key="5">
    <source>
        <dbReference type="PROSITE" id="PS50090"/>
    </source>
</evidence>
<dbReference type="InterPro" id="IPR051651">
    <property type="entry name" value="DMTF1_DNA-bind_reg"/>
</dbReference>
<dbReference type="GO" id="GO:0003700">
    <property type="term" value="F:DNA-binding transcription factor activity"/>
    <property type="evidence" value="ECO:0007669"/>
    <property type="project" value="TreeGrafter"/>
</dbReference>
<evidence type="ECO:0000256" key="4">
    <source>
        <dbReference type="SAM" id="MobiDB-lite"/>
    </source>
</evidence>
<accession>A0AAI8Z641</accession>
<feature type="compositionally biased region" description="Basic and acidic residues" evidence="4">
    <location>
        <begin position="70"/>
        <end position="81"/>
    </location>
</feature>
<keyword evidence="3" id="KW-0539">Nucleus</keyword>
<feature type="compositionally biased region" description="Basic and acidic residues" evidence="4">
    <location>
        <begin position="94"/>
        <end position="119"/>
    </location>
</feature>
<dbReference type="Gene3D" id="1.10.10.60">
    <property type="entry name" value="Homeodomain-like"/>
    <property type="match status" value="2"/>
</dbReference>
<feature type="region of interest" description="Disordered" evidence="4">
    <location>
        <begin position="778"/>
        <end position="994"/>
    </location>
</feature>
<dbReference type="InterPro" id="IPR001005">
    <property type="entry name" value="SANT/Myb"/>
</dbReference>
<reference evidence="7" key="1">
    <citation type="submission" date="2023-11" db="EMBL/GenBank/DDBJ databases">
        <authorList>
            <person name="Alioto T."/>
            <person name="Alioto T."/>
            <person name="Gomez Garrido J."/>
        </authorList>
    </citation>
    <scope>NUCLEOTIDE SEQUENCE</scope>
</reference>
<feature type="compositionally biased region" description="Acidic residues" evidence="4">
    <location>
        <begin position="364"/>
        <end position="375"/>
    </location>
</feature>
<keyword evidence="8" id="KW-1185">Reference proteome</keyword>
<feature type="compositionally biased region" description="Basic and acidic residues" evidence="4">
    <location>
        <begin position="220"/>
        <end position="249"/>
    </location>
</feature>
<dbReference type="GO" id="GO:0000976">
    <property type="term" value="F:transcription cis-regulatory region binding"/>
    <property type="evidence" value="ECO:0007669"/>
    <property type="project" value="TreeGrafter"/>
</dbReference>
<dbReference type="Proteomes" id="UP001296104">
    <property type="component" value="Unassembled WGS sequence"/>
</dbReference>
<evidence type="ECO:0000256" key="3">
    <source>
        <dbReference type="ARBA" id="ARBA00023242"/>
    </source>
</evidence>
<dbReference type="SUPFAM" id="SSF46689">
    <property type="entry name" value="Homeodomain-like"/>
    <property type="match status" value="2"/>
</dbReference>
<evidence type="ECO:0000256" key="1">
    <source>
        <dbReference type="ARBA" id="ARBA00004123"/>
    </source>
</evidence>
<proteinExistence type="predicted"/>
<feature type="domain" description="Myb-like" evidence="5">
    <location>
        <begin position="482"/>
        <end position="527"/>
    </location>
</feature>
<feature type="region of interest" description="Disordered" evidence="4">
    <location>
        <begin position="204"/>
        <end position="303"/>
    </location>
</feature>
<dbReference type="InterPro" id="IPR017930">
    <property type="entry name" value="Myb_dom"/>
</dbReference>
<keyword evidence="2" id="KW-0238">DNA-binding</keyword>
<gene>
    <name evidence="7" type="ORF">LECACI_7A008321</name>
</gene>
<feature type="region of interest" description="Disordered" evidence="4">
    <location>
        <begin position="1"/>
        <end position="122"/>
    </location>
</feature>
<dbReference type="Pfam" id="PF00249">
    <property type="entry name" value="Myb_DNA-binding"/>
    <property type="match status" value="1"/>
</dbReference>
<feature type="compositionally biased region" description="Low complexity" evidence="4">
    <location>
        <begin position="1"/>
        <end position="17"/>
    </location>
</feature>